<evidence type="ECO:0000256" key="7">
    <source>
        <dbReference type="ARBA" id="ARBA00023157"/>
    </source>
</evidence>
<dbReference type="EMBL" id="MK507003">
    <property type="protein sequence ID" value="QEK23454.1"/>
    <property type="molecule type" value="mRNA"/>
</dbReference>
<dbReference type="SUPFAM" id="SSF48726">
    <property type="entry name" value="Immunoglobulin"/>
    <property type="match status" value="1"/>
</dbReference>
<feature type="region of interest" description="Disordered" evidence="11">
    <location>
        <begin position="102"/>
        <end position="128"/>
    </location>
</feature>
<keyword evidence="9" id="KW-0325">Glycoprotein</keyword>
<dbReference type="Ensembl" id="ENSCSET00000003098.1">
    <property type="protein sequence ID" value="ENSCSEP00000003054.1"/>
    <property type="gene ID" value="ENSCSEG00000002003.1"/>
</dbReference>
<evidence type="ECO:0000256" key="10">
    <source>
        <dbReference type="ARBA" id="ARBA00023319"/>
    </source>
</evidence>
<evidence type="ECO:0000259" key="14">
    <source>
        <dbReference type="PROSITE" id="PS50853"/>
    </source>
</evidence>
<feature type="chain" id="PRO_5044596919" evidence="13">
    <location>
        <begin position="19"/>
        <end position="587"/>
    </location>
</feature>
<dbReference type="GO" id="GO:0009897">
    <property type="term" value="C:external side of plasma membrane"/>
    <property type="evidence" value="ECO:0007669"/>
    <property type="project" value="TreeGrafter"/>
</dbReference>
<evidence type="ECO:0000313" key="16">
    <source>
        <dbReference type="EMBL" id="QEK23455.1"/>
    </source>
</evidence>
<dbReference type="InterPro" id="IPR003599">
    <property type="entry name" value="Ig_sub"/>
</dbReference>
<reference evidence="15" key="2">
    <citation type="submission" date="2019-02" db="EMBL/GenBank/DDBJ databases">
        <title>Molecular characterization and expression analysis of interleukin 6 receptors (IL-6R alpha and glycoprotein 130).</title>
        <authorList>
            <person name="Xu H."/>
        </authorList>
    </citation>
    <scope>NUCLEOTIDE SEQUENCE</scope>
</reference>
<protein>
    <submittedName>
        <fullName evidence="15">IL-6 receptor subunit alpha</fullName>
    </submittedName>
    <submittedName>
        <fullName evidence="17">Interleukin 6 receptor</fullName>
    </submittedName>
</protein>
<dbReference type="KEGG" id="csem:103388203"/>
<keyword evidence="10" id="KW-0393">Immunoglobulin domain</keyword>
<evidence type="ECO:0000256" key="13">
    <source>
        <dbReference type="SAM" id="SignalP"/>
    </source>
</evidence>
<keyword evidence="18" id="KW-1185">Reference proteome</keyword>
<evidence type="ECO:0000256" key="5">
    <source>
        <dbReference type="ARBA" id="ARBA00022989"/>
    </source>
</evidence>
<dbReference type="Pfam" id="PF00041">
    <property type="entry name" value="fn3"/>
    <property type="match status" value="1"/>
</dbReference>
<dbReference type="Pfam" id="PF09240">
    <property type="entry name" value="IL6Ra-bind"/>
    <property type="match status" value="1"/>
</dbReference>
<proteinExistence type="evidence at transcript level"/>
<sequence length="587" mass="66662">MWIFLFFLSSLCVNVVYGLSGGICPRKDPPPGVLVLSPGSHLVLTCSGDVAVDGVKVNVEKERSSNRKDSSAFEPTTALNITHTKRTADYFKNDSSFLKTGVRTARGESKNPRNTDTNSHTSPPTTLTALTTRYGKGVKGRADALEDFVEGDYEEEDDDEEEGGEEGRRVTRGIKSRFLWKWNGKHLGAEGRDWTEVMLSLFAVREADTGRYTCYRRGRERFSLKVIISEPLETPTLSCYKKSPSSKIRCEWQLERPLSRPTNCYLMLRKSLSESFIQIQCSYSSRLSRCWCALDHNQDKKSLIHTAYLCVSSVTGNATSNVLTFIPMDIIIPDPPSNVSVTAEEGYEKWLKITWNLPSSWKPQDKYYELIYEVKYRPLQSSFNQDQINLIRGKRFYIITDAMPGVEYLIQLRTKEEFQGQWSDWSTPVYASSWKAPNPWDNFMTTEFPSFEEEGSAVEDDMSDGLSAVTGGMEASYHILWICSLFLLLVAILAGILYRHKKQILSKLNLSRIVNQSSESTQPAVLTPAAPEGQALVTFLPPCHKEPPITKARDEEMEEEDEEEEEEEEETEAMHFNNHSYFWTQTG</sequence>
<keyword evidence="3 12" id="KW-0812">Transmembrane</keyword>
<dbReference type="STRING" id="244447.ENSCSEP00000003054"/>
<evidence type="ECO:0000256" key="11">
    <source>
        <dbReference type="SAM" id="MobiDB-lite"/>
    </source>
</evidence>
<comment type="similarity">
    <text evidence="2">Belongs to the type I cytokine receptor family. Type 3 subfamily.</text>
</comment>
<keyword evidence="7" id="KW-1015">Disulfide bond</keyword>
<reference evidence="17" key="4">
    <citation type="submission" date="2025-05" db="UniProtKB">
        <authorList>
            <consortium name="Ensembl"/>
        </authorList>
    </citation>
    <scope>IDENTIFICATION</scope>
</reference>
<accession>A0A3P8UMG4</accession>
<organism evidence="17 18">
    <name type="scientific">Cynoglossus semilaevis</name>
    <name type="common">Tongue sole</name>
    <dbReference type="NCBI Taxonomy" id="244447"/>
    <lineage>
        <taxon>Eukaryota</taxon>
        <taxon>Metazoa</taxon>
        <taxon>Chordata</taxon>
        <taxon>Craniata</taxon>
        <taxon>Vertebrata</taxon>
        <taxon>Euteleostomi</taxon>
        <taxon>Actinopterygii</taxon>
        <taxon>Neopterygii</taxon>
        <taxon>Teleostei</taxon>
        <taxon>Neoteleostei</taxon>
        <taxon>Acanthomorphata</taxon>
        <taxon>Carangaria</taxon>
        <taxon>Pleuronectiformes</taxon>
        <taxon>Pleuronectoidei</taxon>
        <taxon>Cynoglossidae</taxon>
        <taxon>Cynoglossinae</taxon>
        <taxon>Cynoglossus</taxon>
    </lineage>
</organism>
<evidence type="ECO:0000256" key="4">
    <source>
        <dbReference type="ARBA" id="ARBA00022729"/>
    </source>
</evidence>
<evidence type="ECO:0000313" key="18">
    <source>
        <dbReference type="Proteomes" id="UP000265120"/>
    </source>
</evidence>
<dbReference type="OrthoDB" id="8634471at2759"/>
<evidence type="ECO:0000256" key="1">
    <source>
        <dbReference type="ARBA" id="ARBA00004479"/>
    </source>
</evidence>
<dbReference type="InterPro" id="IPR003530">
    <property type="entry name" value="Hematopoietin_rcpt_L_F3_CS"/>
</dbReference>
<dbReference type="PANTHER" id="PTHR23037">
    <property type="entry name" value="CYTOKINE RECEPTOR"/>
    <property type="match status" value="1"/>
</dbReference>
<gene>
    <name evidence="15" type="primary">IL-6Ralpha</name>
</gene>
<dbReference type="SMART" id="SM00060">
    <property type="entry name" value="FN3"/>
    <property type="match status" value="1"/>
</dbReference>
<reference evidence="17 18" key="1">
    <citation type="journal article" date="2014" name="Nat. Genet.">
        <title>Whole-genome sequence of a flatfish provides insights into ZW sex chromosome evolution and adaptation to a benthic lifestyle.</title>
        <authorList>
            <person name="Chen S."/>
            <person name="Zhang G."/>
            <person name="Shao C."/>
            <person name="Huang Q."/>
            <person name="Liu G."/>
            <person name="Zhang P."/>
            <person name="Song W."/>
            <person name="An N."/>
            <person name="Chalopin D."/>
            <person name="Volff J.N."/>
            <person name="Hong Y."/>
            <person name="Li Q."/>
            <person name="Sha Z."/>
            <person name="Zhou H."/>
            <person name="Xie M."/>
            <person name="Yu Q."/>
            <person name="Liu Y."/>
            <person name="Xiang H."/>
            <person name="Wang N."/>
            <person name="Wu K."/>
            <person name="Yang C."/>
            <person name="Zhou Q."/>
            <person name="Liao X."/>
            <person name="Yang L."/>
            <person name="Hu Q."/>
            <person name="Zhang J."/>
            <person name="Meng L."/>
            <person name="Jin L."/>
            <person name="Tian Y."/>
            <person name="Lian J."/>
            <person name="Yang J."/>
            <person name="Miao G."/>
            <person name="Liu S."/>
            <person name="Liang Z."/>
            <person name="Yan F."/>
            <person name="Li Y."/>
            <person name="Sun B."/>
            <person name="Zhang H."/>
            <person name="Zhang J."/>
            <person name="Zhu Y."/>
            <person name="Du M."/>
            <person name="Zhao Y."/>
            <person name="Schartl M."/>
            <person name="Tang Q."/>
            <person name="Wang J."/>
        </authorList>
    </citation>
    <scope>NUCLEOTIDE SEQUENCE</scope>
</reference>
<feature type="compositionally biased region" description="Acidic residues" evidence="11">
    <location>
        <begin position="555"/>
        <end position="571"/>
    </location>
</feature>
<dbReference type="PANTHER" id="PTHR23037:SF22">
    <property type="entry name" value="CYTOKINE RECEPTOR COMMON SUBUNIT BETA"/>
    <property type="match status" value="1"/>
</dbReference>
<name>A0A3P8UMG4_CYNSE</name>
<keyword evidence="5 12" id="KW-1133">Transmembrane helix</keyword>
<dbReference type="CDD" id="cd00063">
    <property type="entry name" value="FN3"/>
    <property type="match status" value="1"/>
</dbReference>
<feature type="signal peptide" evidence="13">
    <location>
        <begin position="1"/>
        <end position="18"/>
    </location>
</feature>
<dbReference type="PROSITE" id="PS01354">
    <property type="entry name" value="HEMATOPO_REC_L_F3"/>
    <property type="match status" value="1"/>
</dbReference>
<dbReference type="InterPro" id="IPR003961">
    <property type="entry name" value="FN3_dom"/>
</dbReference>
<dbReference type="EMBL" id="MK507004">
    <property type="protein sequence ID" value="QEK23455.1"/>
    <property type="molecule type" value="Genomic_DNA"/>
</dbReference>
<evidence type="ECO:0000256" key="3">
    <source>
        <dbReference type="ARBA" id="ARBA00022692"/>
    </source>
</evidence>
<keyword evidence="8 15" id="KW-0675">Receptor</keyword>
<feature type="region of interest" description="Disordered" evidence="11">
    <location>
        <begin position="545"/>
        <end position="587"/>
    </location>
</feature>
<keyword evidence="4 13" id="KW-0732">Signal</keyword>
<dbReference type="InterPro" id="IPR015321">
    <property type="entry name" value="TypeI_recpt_CBD"/>
</dbReference>
<dbReference type="InterPro" id="IPR013783">
    <property type="entry name" value="Ig-like_fold"/>
</dbReference>
<dbReference type="SUPFAM" id="SSF49265">
    <property type="entry name" value="Fibronectin type III"/>
    <property type="match status" value="2"/>
</dbReference>
<dbReference type="Gene3D" id="2.60.40.10">
    <property type="entry name" value="Immunoglobulins"/>
    <property type="match status" value="2"/>
</dbReference>
<dbReference type="OMA" id="RCWCALE"/>
<dbReference type="InterPro" id="IPR036179">
    <property type="entry name" value="Ig-like_dom_sf"/>
</dbReference>
<feature type="compositionally biased region" description="Basic and acidic residues" evidence="11">
    <location>
        <begin position="545"/>
        <end position="554"/>
    </location>
</feature>
<feature type="transmembrane region" description="Helical" evidence="12">
    <location>
        <begin position="479"/>
        <end position="498"/>
    </location>
</feature>
<dbReference type="PROSITE" id="PS50853">
    <property type="entry name" value="FN3"/>
    <property type="match status" value="1"/>
</dbReference>
<comment type="subcellular location">
    <subcellularLocation>
        <location evidence="1">Membrane</location>
        <topology evidence="1">Single-pass type I membrane protein</topology>
    </subcellularLocation>
</comment>
<dbReference type="GeneTree" id="ENSGT00940000165521"/>
<evidence type="ECO:0000256" key="9">
    <source>
        <dbReference type="ARBA" id="ARBA00023180"/>
    </source>
</evidence>
<evidence type="ECO:0000256" key="6">
    <source>
        <dbReference type="ARBA" id="ARBA00023136"/>
    </source>
</evidence>
<dbReference type="GO" id="GO:0016064">
    <property type="term" value="P:immunoglobulin mediated immune response"/>
    <property type="evidence" value="ECO:0007669"/>
    <property type="project" value="TreeGrafter"/>
</dbReference>
<dbReference type="Proteomes" id="UP000265120">
    <property type="component" value="Chromosome 13"/>
</dbReference>
<evidence type="ECO:0000256" key="2">
    <source>
        <dbReference type="ARBA" id="ARBA00010890"/>
    </source>
</evidence>
<dbReference type="SMART" id="SM00409">
    <property type="entry name" value="IG"/>
    <property type="match status" value="1"/>
</dbReference>
<evidence type="ECO:0000313" key="17">
    <source>
        <dbReference type="Ensembl" id="ENSCSEP00000003054.1"/>
    </source>
</evidence>
<dbReference type="AlphaFoldDB" id="A0A3P8UMG4"/>
<feature type="compositionally biased region" description="Acidic residues" evidence="11">
    <location>
        <begin position="147"/>
        <end position="164"/>
    </location>
</feature>
<feature type="domain" description="Fibronectin type-III" evidence="14">
    <location>
        <begin position="335"/>
        <end position="436"/>
    </location>
</feature>
<reference evidence="16" key="3">
    <citation type="submission" date="2019-02" db="EMBL/GenBank/DDBJ databases">
        <title>Molecular characterization and expression analysis of interleukin 6 receptors (IL-6Ralpha and glycoprotein 130).</title>
        <authorList>
            <person name="Xu H."/>
            <person name="Chen S."/>
        </authorList>
    </citation>
    <scope>NUCLEOTIDE SEQUENCE</scope>
</reference>
<dbReference type="InterPro" id="IPR036116">
    <property type="entry name" value="FN3_sf"/>
</dbReference>
<feature type="region of interest" description="Disordered" evidence="11">
    <location>
        <begin position="147"/>
        <end position="168"/>
    </location>
</feature>
<keyword evidence="6 12" id="KW-0472">Membrane</keyword>
<evidence type="ECO:0000256" key="8">
    <source>
        <dbReference type="ARBA" id="ARBA00023170"/>
    </source>
</evidence>
<dbReference type="GO" id="GO:0004896">
    <property type="term" value="F:cytokine receptor activity"/>
    <property type="evidence" value="ECO:0007669"/>
    <property type="project" value="InterPro"/>
</dbReference>
<feature type="compositionally biased region" description="Polar residues" evidence="11">
    <location>
        <begin position="577"/>
        <end position="587"/>
    </location>
</feature>
<evidence type="ECO:0000256" key="12">
    <source>
        <dbReference type="SAM" id="Phobius"/>
    </source>
</evidence>
<evidence type="ECO:0000313" key="15">
    <source>
        <dbReference type="EMBL" id="QEK23454.1"/>
    </source>
</evidence>